<evidence type="ECO:0000256" key="1">
    <source>
        <dbReference type="ARBA" id="ARBA00022485"/>
    </source>
</evidence>
<dbReference type="SUPFAM" id="SSF53706">
    <property type="entry name" value="Formate dehydrogenase/DMSO reductase, domains 1-3"/>
    <property type="match status" value="1"/>
</dbReference>
<dbReference type="Proteomes" id="UP000002700">
    <property type="component" value="Chromosome I"/>
</dbReference>
<keyword evidence="5" id="KW-0411">Iron-sulfur</keyword>
<dbReference type="GO" id="GO:0046872">
    <property type="term" value="F:metal ion binding"/>
    <property type="evidence" value="ECO:0007669"/>
    <property type="project" value="UniProtKB-KW"/>
</dbReference>
<dbReference type="PANTHER" id="PTHR43105">
    <property type="entry name" value="RESPIRATORY NITRATE REDUCTASE"/>
    <property type="match status" value="1"/>
</dbReference>
<proteinExistence type="predicted"/>
<evidence type="ECO:0000313" key="8">
    <source>
        <dbReference type="Proteomes" id="UP000002700"/>
    </source>
</evidence>
<dbReference type="GO" id="GO:0016020">
    <property type="term" value="C:membrane"/>
    <property type="evidence" value="ECO:0007669"/>
    <property type="project" value="TreeGrafter"/>
</dbReference>
<dbReference type="PROSITE" id="PS51669">
    <property type="entry name" value="4FE4S_MOW_BIS_MGD"/>
    <property type="match status" value="1"/>
</dbReference>
<keyword evidence="2" id="KW-0479">Metal-binding</keyword>
<dbReference type="Pfam" id="PF04879">
    <property type="entry name" value="Molybdop_Fe4S4"/>
    <property type="match status" value="1"/>
</dbReference>
<organism evidence="7 8">
    <name type="scientific">Burkholderia pseudomallei (strain 1710b)</name>
    <dbReference type="NCBI Taxonomy" id="320372"/>
    <lineage>
        <taxon>Bacteria</taxon>
        <taxon>Pseudomonadati</taxon>
        <taxon>Pseudomonadota</taxon>
        <taxon>Betaproteobacteria</taxon>
        <taxon>Burkholderiales</taxon>
        <taxon>Burkholderiaceae</taxon>
        <taxon>Burkholderia</taxon>
        <taxon>pseudomallei group</taxon>
    </lineage>
</organism>
<dbReference type="KEGG" id="bpm:BURPS1710b_2639"/>
<dbReference type="InterPro" id="IPR009010">
    <property type="entry name" value="Asp_de-COase-like_dom_sf"/>
</dbReference>
<keyword evidence="1" id="KW-0004">4Fe-4S</keyword>
<dbReference type="InterPro" id="IPR006963">
    <property type="entry name" value="Mopterin_OxRdtase_4Fe-4S_dom"/>
</dbReference>
<dbReference type="HOGENOM" id="CLU_000422_13_3_4"/>
<dbReference type="GO" id="GO:0051539">
    <property type="term" value="F:4 iron, 4 sulfur cluster binding"/>
    <property type="evidence" value="ECO:0007669"/>
    <property type="project" value="UniProtKB-KW"/>
</dbReference>
<reference evidence="7 8" key="1">
    <citation type="submission" date="2005-09" db="EMBL/GenBank/DDBJ databases">
        <authorList>
            <person name="Woods D.E."/>
            <person name="Nierman W.C."/>
        </authorList>
    </citation>
    <scope>NUCLEOTIDE SEQUENCE [LARGE SCALE GENOMIC DNA]</scope>
    <source>
        <strain evidence="7 8">1710b</strain>
    </source>
</reference>
<dbReference type="AlphaFoldDB" id="Q3JQX7"/>
<dbReference type="GO" id="GO:0045333">
    <property type="term" value="P:cellular respiration"/>
    <property type="evidence" value="ECO:0007669"/>
    <property type="project" value="UniProtKB-ARBA"/>
</dbReference>
<gene>
    <name evidence="7" type="ordered locus">BURPS1710b_2639</name>
</gene>
<evidence type="ECO:0000256" key="2">
    <source>
        <dbReference type="ARBA" id="ARBA00022723"/>
    </source>
</evidence>
<dbReference type="Pfam" id="PF01568">
    <property type="entry name" value="Molydop_binding"/>
    <property type="match status" value="1"/>
</dbReference>
<dbReference type="Gene3D" id="2.20.25.90">
    <property type="entry name" value="ADC-like domains"/>
    <property type="match status" value="1"/>
</dbReference>
<dbReference type="InterPro" id="IPR050123">
    <property type="entry name" value="Prok_molybdopt-oxidoreductase"/>
</dbReference>
<feature type="domain" description="4Fe-4S Mo/W bis-MGD-type" evidence="6">
    <location>
        <begin position="81"/>
        <end position="137"/>
    </location>
</feature>
<dbReference type="CDD" id="cd02782">
    <property type="entry name" value="MopB_CT_1"/>
    <property type="match status" value="1"/>
</dbReference>
<dbReference type="InterPro" id="IPR006657">
    <property type="entry name" value="MoPterin_dinucl-bd_dom"/>
</dbReference>
<evidence type="ECO:0000256" key="5">
    <source>
        <dbReference type="ARBA" id="ARBA00023014"/>
    </source>
</evidence>
<dbReference type="EMBL" id="CP000124">
    <property type="protein sequence ID" value="ABA48226.1"/>
    <property type="molecule type" value="Genomic_DNA"/>
</dbReference>
<dbReference type="EnsemblBacteria" id="ABA48226">
    <property type="protein sequence ID" value="ABA48226"/>
    <property type="gene ID" value="BURPS1710b_2639"/>
</dbReference>
<accession>Q3JQX7</accession>
<keyword evidence="4" id="KW-0408">Iron</keyword>
<evidence type="ECO:0000313" key="7">
    <source>
        <dbReference type="EMBL" id="ABA48226.1"/>
    </source>
</evidence>
<dbReference type="SMART" id="SM00926">
    <property type="entry name" value="Molybdop_Fe4S4"/>
    <property type="match status" value="1"/>
</dbReference>
<dbReference type="CDD" id="cd02762">
    <property type="entry name" value="MopB_1"/>
    <property type="match status" value="1"/>
</dbReference>
<name>Q3JQX7_BURP1</name>
<dbReference type="GO" id="GO:0016491">
    <property type="term" value="F:oxidoreductase activity"/>
    <property type="evidence" value="ECO:0007669"/>
    <property type="project" value="UniProtKB-KW"/>
</dbReference>
<evidence type="ECO:0000256" key="4">
    <source>
        <dbReference type="ARBA" id="ARBA00023004"/>
    </source>
</evidence>
<evidence type="ECO:0000256" key="3">
    <source>
        <dbReference type="ARBA" id="ARBA00023002"/>
    </source>
</evidence>
<dbReference type="Gene3D" id="3.40.228.10">
    <property type="entry name" value="Dimethylsulfoxide Reductase, domain 2"/>
    <property type="match status" value="1"/>
</dbReference>
<dbReference type="GO" id="GO:1990204">
    <property type="term" value="C:oxidoreductase complex"/>
    <property type="evidence" value="ECO:0007669"/>
    <property type="project" value="UniProtKB-ARBA"/>
</dbReference>
<keyword evidence="3" id="KW-0560">Oxidoreductase</keyword>
<dbReference type="Gene3D" id="2.40.40.20">
    <property type="match status" value="1"/>
</dbReference>
<dbReference type="SUPFAM" id="SSF50692">
    <property type="entry name" value="ADC-like"/>
    <property type="match status" value="1"/>
</dbReference>
<dbReference type="GO" id="GO:0043546">
    <property type="term" value="F:molybdopterin cofactor binding"/>
    <property type="evidence" value="ECO:0007669"/>
    <property type="project" value="InterPro"/>
</dbReference>
<dbReference type="Pfam" id="PF00384">
    <property type="entry name" value="Molybdopterin"/>
    <property type="match status" value="1"/>
</dbReference>
<protein>
    <submittedName>
        <fullName evidence="7">Molybdopterin oxidoreductase family protein</fullName>
    </submittedName>
</protein>
<sequence>MHRSFRRGCAGIGVALGARCVLRFAVRRHACAGGEACTAFGASVRLTPINTSHNVRYRNDRYFIFILPRFRRMRRQMEHAMAVEKTACILCSRNCGLVVDVTDGKFAKIRGDDDHPVSKGYLCQKAARLTYYQHHDDRLTHPLRREPDGSFVRVTWDEALDDIAQRLVALRERHGGDAFAFVGGGGQGNHVGGAYSRQLLAAMRSRYAYNALGQEKTGDFWLNGRLFGRQDCHTTEDIEHADYVLVIGANPYQAHGIPNARDTLRDLKKDPARTLVVVDPRRSETAKFADLHLQVRPGADAYLMSAMLAIMLRDGLFDRAFIAQRCTGFEFVERVLRDVPIAEYARRADVPLEDIERVAHGFATARAACLRIDLGIQHTLHTTLNGYLEKLLFLLTGHFGKRGGNNLHSFLLPVIGHTDERAIRHGKPLKRTAHHRMFPIAGIYPPNILPDEIERAGEKRVRAAFVDSANPVVTYADTNAYERAFGKLELLVVIDVAMTETARLAHYVLPAASQFEKWEATGFNLEFPANAFHLRHPLLPPLGESLPEPEIYTRLLEKMGELPRRFPLLERIARFEPRASKHLAYLGALGIVLAANKKWQRHAASIVYRTLGRALPGDAAASAPLLPLAMLYAQRHYAAVRRAGFRGNRATLGTALFRAILERRSGTLISVHEFDEMWRFIRHPDARVHLHIPEMIDELRALATETPPGADYPFVLMAGERRAYNANQIYRDPTWRKVDPHGSLRIHPDDAAALGVADGGKLVCASATGSIEVVAELDDSVRRGMVTLPHGYGMRYKGGPPVGPELNRLTSGAHCDPLSRTPYHKYVPVHLRVVDTPVAAPATLEAESA</sequence>
<evidence type="ECO:0000259" key="6">
    <source>
        <dbReference type="PROSITE" id="PS51669"/>
    </source>
</evidence>
<dbReference type="InterPro" id="IPR006656">
    <property type="entry name" value="Mopterin_OxRdtase"/>
</dbReference>
<dbReference type="Gene3D" id="3.40.50.740">
    <property type="match status" value="1"/>
</dbReference>
<dbReference type="PANTHER" id="PTHR43105:SF9">
    <property type="entry name" value="NADPH-FE(3+) OXIDOREDUCTASE SUBUNIT ALPHA"/>
    <property type="match status" value="1"/>
</dbReference>